<reference evidence="2 3" key="1">
    <citation type="submission" date="2024-04" db="EMBL/GenBank/DDBJ databases">
        <title>Human intestinal bacterial collection.</title>
        <authorList>
            <person name="Pauvert C."/>
            <person name="Hitch T.C.A."/>
            <person name="Clavel T."/>
        </authorList>
    </citation>
    <scope>NUCLEOTIDE SEQUENCE [LARGE SCALE GENOMIC DNA]</scope>
    <source>
        <strain evidence="2 3">CLA-AA-H174</strain>
    </source>
</reference>
<evidence type="ECO:0000313" key="2">
    <source>
        <dbReference type="EMBL" id="MEQ2508995.1"/>
    </source>
</evidence>
<dbReference type="EMBL" id="JBBNGE010000048">
    <property type="protein sequence ID" value="MEQ2508995.1"/>
    <property type="molecule type" value="Genomic_DNA"/>
</dbReference>
<proteinExistence type="predicted"/>
<dbReference type="RefSeq" id="WP_294971441.1">
    <property type="nucleotide sequence ID" value="NZ_JBBNFG020000040.1"/>
</dbReference>
<evidence type="ECO:0000256" key="1">
    <source>
        <dbReference type="SAM" id="Phobius"/>
    </source>
</evidence>
<keyword evidence="1" id="KW-1133">Transmembrane helix</keyword>
<keyword evidence="1" id="KW-0472">Membrane</keyword>
<comment type="caution">
    <text evidence="2">The sequence shown here is derived from an EMBL/GenBank/DDBJ whole genome shotgun (WGS) entry which is preliminary data.</text>
</comment>
<sequence>MDKRIHFRFSRRANLQEIITAQNEMPIPSKSIPTIGCKRRKFPSKKERNQQLFPFQKESLFFLYPNLVFLTPICLLFSEILLNFVPKSKRCRLWQQNSIL</sequence>
<evidence type="ECO:0000313" key="3">
    <source>
        <dbReference type="Proteomes" id="UP001465717"/>
    </source>
</evidence>
<protein>
    <submittedName>
        <fullName evidence="2">Uncharacterized protein</fullName>
    </submittedName>
</protein>
<feature type="transmembrane region" description="Helical" evidence="1">
    <location>
        <begin position="62"/>
        <end position="85"/>
    </location>
</feature>
<name>A0ABV1G0U9_9BACT</name>
<keyword evidence="1" id="KW-0812">Transmembrane</keyword>
<keyword evidence="3" id="KW-1185">Reference proteome</keyword>
<dbReference type="Proteomes" id="UP001465717">
    <property type="component" value="Unassembled WGS sequence"/>
</dbReference>
<organism evidence="2 3">
    <name type="scientific">Segatella sinensis</name>
    <dbReference type="NCBI Taxonomy" id="3085167"/>
    <lineage>
        <taxon>Bacteria</taxon>
        <taxon>Pseudomonadati</taxon>
        <taxon>Bacteroidota</taxon>
        <taxon>Bacteroidia</taxon>
        <taxon>Bacteroidales</taxon>
        <taxon>Prevotellaceae</taxon>
        <taxon>Segatella</taxon>
    </lineage>
</organism>
<accession>A0ABV1G0U9</accession>
<gene>
    <name evidence="2" type="ORF">AAAT87_12015</name>
</gene>